<feature type="domain" description="Histidine kinase" evidence="8">
    <location>
        <begin position="1268"/>
        <end position="1487"/>
    </location>
</feature>
<organism evidence="11 12">
    <name type="scientific">Thalassotalea castellviae</name>
    <dbReference type="NCBI Taxonomy" id="3075612"/>
    <lineage>
        <taxon>Bacteria</taxon>
        <taxon>Pseudomonadati</taxon>
        <taxon>Pseudomonadota</taxon>
        <taxon>Gammaproteobacteria</taxon>
        <taxon>Alteromonadales</taxon>
        <taxon>Colwelliaceae</taxon>
        <taxon>Thalassotalea</taxon>
    </lineage>
</organism>
<dbReference type="CDD" id="cd00082">
    <property type="entry name" value="HisKA"/>
    <property type="match status" value="2"/>
</dbReference>
<dbReference type="PANTHER" id="PTHR43547">
    <property type="entry name" value="TWO-COMPONENT HISTIDINE KINASE"/>
    <property type="match status" value="1"/>
</dbReference>
<feature type="modified residue" description="Phosphohistidine" evidence="5">
    <location>
        <position position="1868"/>
    </location>
</feature>
<dbReference type="Pfam" id="PF01627">
    <property type="entry name" value="Hpt"/>
    <property type="match status" value="1"/>
</dbReference>
<feature type="modified residue" description="4-aspartylphosphate" evidence="6">
    <location>
        <position position="1559"/>
    </location>
</feature>
<dbReference type="Gene3D" id="3.30.565.10">
    <property type="entry name" value="Histidine kinase-like ATPase, C-terminal domain"/>
    <property type="match status" value="2"/>
</dbReference>
<dbReference type="InterPro" id="IPR004358">
    <property type="entry name" value="Sig_transdc_His_kin-like_C"/>
</dbReference>
<reference evidence="11 12" key="1">
    <citation type="submission" date="2023-09" db="EMBL/GenBank/DDBJ databases">
        <authorList>
            <person name="Rey-Velasco X."/>
        </authorList>
    </citation>
    <scope>NUCLEOTIDE SEQUENCE [LARGE SCALE GENOMIC DNA]</scope>
    <source>
        <strain evidence="11 12">W431</strain>
    </source>
</reference>
<dbReference type="InterPro" id="IPR011047">
    <property type="entry name" value="Quinoprotein_ADH-like_sf"/>
</dbReference>
<dbReference type="SUPFAM" id="SSF55874">
    <property type="entry name" value="ATPase domain of HSP90 chaperone/DNA topoisomerase II/histidine kinase"/>
    <property type="match status" value="2"/>
</dbReference>
<dbReference type="PROSITE" id="PS50110">
    <property type="entry name" value="RESPONSE_REGULATORY"/>
    <property type="match status" value="3"/>
</dbReference>
<dbReference type="SMART" id="SM00448">
    <property type="entry name" value="REC"/>
    <property type="match status" value="3"/>
</dbReference>
<dbReference type="SUPFAM" id="SSF52172">
    <property type="entry name" value="CheY-like"/>
    <property type="match status" value="3"/>
</dbReference>
<keyword evidence="3 6" id="KW-0597">Phosphoprotein</keyword>
<dbReference type="Gene3D" id="2.60.40.10">
    <property type="entry name" value="Immunoglobulins"/>
    <property type="match status" value="1"/>
</dbReference>
<dbReference type="Pfam" id="PF00072">
    <property type="entry name" value="Response_reg"/>
    <property type="match status" value="3"/>
</dbReference>
<dbReference type="SUPFAM" id="SSF47384">
    <property type="entry name" value="Homodimeric domain of signal transducing histidine kinase"/>
    <property type="match status" value="2"/>
</dbReference>
<dbReference type="InterPro" id="IPR036890">
    <property type="entry name" value="HATPase_C_sf"/>
</dbReference>
<evidence type="ECO:0000256" key="4">
    <source>
        <dbReference type="ARBA" id="ARBA00023012"/>
    </source>
</evidence>
<dbReference type="Gene3D" id="1.20.120.160">
    <property type="entry name" value="HPT domain"/>
    <property type="match status" value="1"/>
</dbReference>
<evidence type="ECO:0000259" key="9">
    <source>
        <dbReference type="PROSITE" id="PS50110"/>
    </source>
</evidence>
<dbReference type="Pfam" id="PF00512">
    <property type="entry name" value="HisKA"/>
    <property type="match status" value="2"/>
</dbReference>
<dbReference type="CDD" id="cd16922">
    <property type="entry name" value="HATPase_EvgS-ArcB-TorS-like"/>
    <property type="match status" value="2"/>
</dbReference>
<name>A0ABU3A2W7_9GAMM</name>
<evidence type="ECO:0000256" key="6">
    <source>
        <dbReference type="PROSITE-ProRule" id="PRU00169"/>
    </source>
</evidence>
<dbReference type="InterPro" id="IPR003661">
    <property type="entry name" value="HisK_dim/P_dom"/>
</dbReference>
<feature type="modified residue" description="4-aspartylphosphate" evidence="6">
    <location>
        <position position="1699"/>
    </location>
</feature>
<feature type="signal peptide" evidence="7">
    <location>
        <begin position="1"/>
        <end position="22"/>
    </location>
</feature>
<keyword evidence="12" id="KW-1185">Reference proteome</keyword>
<dbReference type="SUPFAM" id="SSF63829">
    <property type="entry name" value="Calcium-dependent phosphotriesterase"/>
    <property type="match status" value="1"/>
</dbReference>
<dbReference type="InterPro" id="IPR001789">
    <property type="entry name" value="Sig_transdc_resp-reg_receiver"/>
</dbReference>
<evidence type="ECO:0000259" key="8">
    <source>
        <dbReference type="PROSITE" id="PS50109"/>
    </source>
</evidence>
<evidence type="ECO:0000313" key="11">
    <source>
        <dbReference type="EMBL" id="MDT0604512.1"/>
    </source>
</evidence>
<dbReference type="InterPro" id="IPR036641">
    <property type="entry name" value="HPT_dom_sf"/>
</dbReference>
<dbReference type="InterPro" id="IPR005467">
    <property type="entry name" value="His_kinase_dom"/>
</dbReference>
<evidence type="ECO:0000259" key="10">
    <source>
        <dbReference type="PROSITE" id="PS50894"/>
    </source>
</evidence>
<dbReference type="InterPro" id="IPR036097">
    <property type="entry name" value="HisK_dim/P_sf"/>
</dbReference>
<dbReference type="InterPro" id="IPR008207">
    <property type="entry name" value="Sig_transdc_His_kin_Hpt_dom"/>
</dbReference>
<feature type="domain" description="Response regulatory" evidence="9">
    <location>
        <begin position="1105"/>
        <end position="1235"/>
    </location>
</feature>
<evidence type="ECO:0000256" key="1">
    <source>
        <dbReference type="ARBA" id="ARBA00000085"/>
    </source>
</evidence>
<evidence type="ECO:0000256" key="5">
    <source>
        <dbReference type="PROSITE-ProRule" id="PRU00110"/>
    </source>
</evidence>
<dbReference type="SMART" id="SM00387">
    <property type="entry name" value="HATPase_c"/>
    <property type="match status" value="2"/>
</dbReference>
<dbReference type="PANTHER" id="PTHR43547:SF2">
    <property type="entry name" value="HYBRID SIGNAL TRANSDUCTION HISTIDINE KINASE C"/>
    <property type="match status" value="1"/>
</dbReference>
<evidence type="ECO:0000313" key="12">
    <source>
        <dbReference type="Proteomes" id="UP001266357"/>
    </source>
</evidence>
<accession>A0ABU3A2W7</accession>
<dbReference type="Gene3D" id="1.10.287.130">
    <property type="match status" value="2"/>
</dbReference>
<comment type="catalytic activity">
    <reaction evidence="1">
        <text>ATP + protein L-histidine = ADP + protein N-phospho-L-histidine.</text>
        <dbReference type="EC" id="2.7.13.3"/>
    </reaction>
</comment>
<comment type="caution">
    <text evidence="11">The sequence shown here is derived from an EMBL/GenBank/DDBJ whole genome shotgun (WGS) entry which is preliminary data.</text>
</comment>
<dbReference type="PROSITE" id="PS50894">
    <property type="entry name" value="HPT"/>
    <property type="match status" value="1"/>
</dbReference>
<dbReference type="SUPFAM" id="SSF50998">
    <property type="entry name" value="Quinoprotein alcohol dehydrogenase-like"/>
    <property type="match status" value="2"/>
</dbReference>
<dbReference type="InterPro" id="IPR011006">
    <property type="entry name" value="CheY-like_superfamily"/>
</dbReference>
<evidence type="ECO:0000256" key="7">
    <source>
        <dbReference type="SAM" id="SignalP"/>
    </source>
</evidence>
<dbReference type="Pfam" id="PF07495">
    <property type="entry name" value="Y_Y_Y"/>
    <property type="match status" value="1"/>
</dbReference>
<dbReference type="InterPro" id="IPR013783">
    <property type="entry name" value="Ig-like_fold"/>
</dbReference>
<dbReference type="RefSeq" id="WP_311582723.1">
    <property type="nucleotide sequence ID" value="NZ_JAVRIF010000007.1"/>
</dbReference>
<evidence type="ECO:0000256" key="2">
    <source>
        <dbReference type="ARBA" id="ARBA00012438"/>
    </source>
</evidence>
<dbReference type="InterPro" id="IPR015943">
    <property type="entry name" value="WD40/YVTN_repeat-like_dom_sf"/>
</dbReference>
<feature type="domain" description="Histidine kinase" evidence="8">
    <location>
        <begin position="835"/>
        <end position="1053"/>
    </location>
</feature>
<dbReference type="SUPFAM" id="SSF47226">
    <property type="entry name" value="Histidine-containing phosphotransfer domain, HPT domain"/>
    <property type="match status" value="1"/>
</dbReference>
<dbReference type="PRINTS" id="PR00344">
    <property type="entry name" value="BCTRLSENSOR"/>
</dbReference>
<protein>
    <recommendedName>
        <fullName evidence="2">histidine kinase</fullName>
        <ecNumber evidence="2">2.7.13.3</ecNumber>
    </recommendedName>
</protein>
<dbReference type="Pfam" id="PF02518">
    <property type="entry name" value="HATPase_c"/>
    <property type="match status" value="2"/>
</dbReference>
<feature type="chain" id="PRO_5047415336" description="histidine kinase" evidence="7">
    <location>
        <begin position="23"/>
        <end position="2011"/>
    </location>
</feature>
<dbReference type="SMART" id="SM00388">
    <property type="entry name" value="HisKA"/>
    <property type="match status" value="2"/>
</dbReference>
<feature type="domain" description="Response regulatory" evidence="9">
    <location>
        <begin position="1650"/>
        <end position="1766"/>
    </location>
</feature>
<feature type="modified residue" description="4-aspartylphosphate" evidence="6">
    <location>
        <position position="1168"/>
    </location>
</feature>
<dbReference type="Gene3D" id="2.130.10.10">
    <property type="entry name" value="YVTN repeat-like/Quinoprotein amine dehydrogenase"/>
    <property type="match status" value="3"/>
</dbReference>
<dbReference type="InterPro" id="IPR003594">
    <property type="entry name" value="HATPase_dom"/>
</dbReference>
<dbReference type="CDD" id="cd17574">
    <property type="entry name" value="REC_OmpR"/>
    <property type="match status" value="1"/>
</dbReference>
<dbReference type="Gene3D" id="3.40.50.2300">
    <property type="match status" value="3"/>
</dbReference>
<evidence type="ECO:0000256" key="3">
    <source>
        <dbReference type="ARBA" id="ARBA00022553"/>
    </source>
</evidence>
<dbReference type="Proteomes" id="UP001266357">
    <property type="component" value="Unassembled WGS sequence"/>
</dbReference>
<sequence>MHLKLMLFAILCLNLFVMPLFAKDFYVEHYDRDQGLSQASVQTMLIDEQGFLWVGTGDGLNRFDGYNFTVYKSDSEITNTLSNSHIKSLLEDEFHNIWVGTISGLNRFNRKTNDFITYNHSPSDHNSLSNNVINSMVLDYQATMWIGTEKGLNRFDGTNFTRYFPNSTILALQIDQQNNLWVATKNEGLLKLNLTTLQATPIINNNNINTLAIHDQKLWIGTKSGILLYDLNNNLMLNNDERLNLFTYKHINSFLFTNDELWVGTQTKGVIRYNLITDDFQLIQANDANPNSLGHNQITAIIADKSSNIWIGNYVYGLDKYELNNEQFNHINQEKGNKNSLSSNTVMGFASLPDDTFLLSTYDAGLNLFNKKNGTYTHFKHQPINPNSISSNGIAKLLLDENNGVWIGTVNAGLELLDIKNHTFAHFNHQADNPNSISHPAVLDIIQQDENTLWLGTWGGGLNRFDIQENTFQHFKHDPQNENSLSDDNIWAIYQDMESNLWIGTQNGGLNKYNLESKQFTHYKFNKDNKNTISSNFIVDIHEDKNNILWIGTFSGLNKFDPKTETFTVYKEKDGLPNDVIYTILEDNQGFLWLSTNNGLSKFDPANETFKNYDESDGIQSKEFASFSAYKSKSGELFFGGVNGYNHFYPENIVDDTTPPKVVLTDFLVHNEPVVLSQNKTNKDTFTIDSVINELEELTLTYNEKLVSFEFAALHFSEPMNNQYAYMLQGFDDEWIYTDAKNRRATYTNLPAGHYILKVKASNGDGYWNEQGKSLTVHVLPPLWQTWWAYSIYLCLFVGLIGYILYRQNYQRLKEQAINVRLTRADKLKDEFLANTSHELRTPLNGIIGLAESLIDGVAGQLPENANKNLAMIVASGKRLSHLVNDILDFSKMKNQNLKLNTSGVELHSLTDVVLTVSTPLIGDKPIVLKNNVVNTLPLVNADENRLEQILYNLIGNAIKFTEQGEVTVDAELSGKHIKISVTDTGIGIAQDKLSVIFNSFEQLQGHSQRHQSGTGLGLAVTKQLVELHDGSISVTSTENKGSCFTFTLPINADQITDVTNVVKSANQQKLNRLQHLDSEIEYITVSEQELNQDKEVTIDHQKFHILVVDDDPINRQVLLNHLNLLGYQLSEASSGSQALAMIDQAAEQQAQQSSSAETRPYDLILLDVMMPQMSGYEVCKTLRKSFSVNELPVIFLTAKNQVIDLVESFAVGGNDYLSKPISKHELLSRVENHLSLLDINRNLEFQVANRTSELEKATKAKSEFLAKMSHEIRTPMNAIIGLSHLTLKTKLDNHQKDLVQKTQDASQALLGLINDILDFSKIEAGKMTIESVVMNIEGLLKKTANICALKAHSKGLELIVKTAPNLPKQIKSDPIRLQQILVNLVTNAVKFTEKGHVLIEVKLNEQDPNKIEFNVADTGIGLSEDSIEHLFQSFNQADDTITRKFGGTGLGLSICKQLTELMNGDIWVKSELGQGSTFGFTVNFEEVEQSELIKANSVMIEGVNVLVVDDNPLCLNVIVDLLEQFGCKITTANDAESALEFINSAVILEQPFDLVITDWRMPKMDGIELAHAINQNIQQQSLPAVLMVTAFDKSDAISLSQAAGINGYLEKPVDASVLLNAMMDALKLDNLNKQSQTLQNGLLDLSHADILLVEDNELNQQVVLGFLEETHAKIDIAENGKIALDKLAEKTYDIVFMDLQMPVMDGITATQEIRRQIKFAKLPIIAMTAHAMQEELQKCLDVGMNDYFTKPIDPNALFLLLSKWLVNESNKQNQGAEKKIKSLENAKLSNSHNENNAIHNNSADNFIVELSKLTILDVNNAIKAMGGRAHIYKQLVIDFTKNYSDTVDSLREIYQRKHYDEAFRVAHSLKSNANYIGATTLTKRATELEAQLKNKPESADLIMASTCIELNNVLIAITSVTNEITQEDQVDTQSEISNVEYFNGQLKALLVEIKELINDENAEVEDLLPRLISLTKNTKHQTIAKNIADSIEDIEYEDALNNIKVIFNTL</sequence>
<dbReference type="EMBL" id="JAVRIF010000007">
    <property type="protein sequence ID" value="MDT0604512.1"/>
    <property type="molecule type" value="Genomic_DNA"/>
</dbReference>
<dbReference type="EC" id="2.7.13.3" evidence="2"/>
<gene>
    <name evidence="11" type="ORF">RM573_12960</name>
</gene>
<feature type="domain" description="Response regulatory" evidence="9">
    <location>
        <begin position="1505"/>
        <end position="1627"/>
    </location>
</feature>
<dbReference type="Pfam" id="PF07494">
    <property type="entry name" value="Reg_prop"/>
    <property type="match status" value="4"/>
</dbReference>
<dbReference type="InterPro" id="IPR011123">
    <property type="entry name" value="Y_Y_Y"/>
</dbReference>
<proteinExistence type="predicted"/>
<dbReference type="CDD" id="cd17546">
    <property type="entry name" value="REC_hyHK_CKI1_RcsC-like"/>
    <property type="match status" value="2"/>
</dbReference>
<feature type="domain" description="HPt" evidence="10">
    <location>
        <begin position="1829"/>
        <end position="1929"/>
    </location>
</feature>
<keyword evidence="4" id="KW-0902">Two-component regulatory system</keyword>
<keyword evidence="7" id="KW-0732">Signal</keyword>
<dbReference type="PROSITE" id="PS50109">
    <property type="entry name" value="HIS_KIN"/>
    <property type="match status" value="2"/>
</dbReference>
<dbReference type="InterPro" id="IPR011110">
    <property type="entry name" value="Reg_prop"/>
</dbReference>